<protein>
    <submittedName>
        <fullName evidence="2">VOC family protein</fullName>
    </submittedName>
</protein>
<accession>A0ABW6CJG2</accession>
<keyword evidence="3" id="KW-1185">Reference proteome</keyword>
<dbReference type="PANTHER" id="PTHR21366:SF31">
    <property type="entry name" value="METALLOTHIOL TRANSFERASE FOSB"/>
    <property type="match status" value="1"/>
</dbReference>
<name>A0ABW6CJG2_9CAUL</name>
<dbReference type="CDD" id="cd06587">
    <property type="entry name" value="VOC"/>
    <property type="match status" value="1"/>
</dbReference>
<feature type="domain" description="VOC" evidence="1">
    <location>
        <begin position="5"/>
        <end position="154"/>
    </location>
</feature>
<evidence type="ECO:0000313" key="3">
    <source>
        <dbReference type="Proteomes" id="UP001598130"/>
    </source>
</evidence>
<dbReference type="Pfam" id="PF00903">
    <property type="entry name" value="Glyoxalase"/>
    <property type="match status" value="1"/>
</dbReference>
<dbReference type="RefSeq" id="WP_310539854.1">
    <property type="nucleotide sequence ID" value="NZ_JAOTJD010000005.1"/>
</dbReference>
<organism evidence="2 3">
    <name type="scientific">Phenylobacterium ferrooxidans</name>
    <dbReference type="NCBI Taxonomy" id="2982689"/>
    <lineage>
        <taxon>Bacteria</taxon>
        <taxon>Pseudomonadati</taxon>
        <taxon>Pseudomonadota</taxon>
        <taxon>Alphaproteobacteria</taxon>
        <taxon>Caulobacterales</taxon>
        <taxon>Caulobacteraceae</taxon>
        <taxon>Phenylobacterium</taxon>
    </lineage>
</organism>
<dbReference type="Proteomes" id="UP001598130">
    <property type="component" value="Unassembled WGS sequence"/>
</dbReference>
<dbReference type="InterPro" id="IPR029068">
    <property type="entry name" value="Glyas_Bleomycin-R_OHBP_Dase"/>
</dbReference>
<evidence type="ECO:0000259" key="1">
    <source>
        <dbReference type="PROSITE" id="PS51819"/>
    </source>
</evidence>
<dbReference type="InterPro" id="IPR050383">
    <property type="entry name" value="GlyoxalaseI/FosfomycinResist"/>
</dbReference>
<dbReference type="InterPro" id="IPR004360">
    <property type="entry name" value="Glyas_Fos-R_dOase_dom"/>
</dbReference>
<reference evidence="2 3" key="1">
    <citation type="submission" date="2022-09" db="EMBL/GenBank/DDBJ databases">
        <title>New species of Phenylobacterium.</title>
        <authorList>
            <person name="Mieszkin S."/>
        </authorList>
    </citation>
    <scope>NUCLEOTIDE SEQUENCE [LARGE SCALE GENOMIC DNA]</scope>
    <source>
        <strain evidence="2 3">HK31-G</strain>
    </source>
</reference>
<evidence type="ECO:0000313" key="2">
    <source>
        <dbReference type="EMBL" id="MFD3263100.1"/>
    </source>
</evidence>
<comment type="caution">
    <text evidence="2">The sequence shown here is derived from an EMBL/GenBank/DDBJ whole genome shotgun (WGS) entry which is preliminary data.</text>
</comment>
<gene>
    <name evidence="2" type="ORF">OCL97_03860</name>
</gene>
<proteinExistence type="predicted"/>
<dbReference type="PANTHER" id="PTHR21366">
    <property type="entry name" value="GLYOXALASE FAMILY PROTEIN"/>
    <property type="match status" value="1"/>
</dbReference>
<sequence length="174" mass="18483">MRTKGINHLALVCRDMGETVRFYRDVLGMPLIKTIALPDGGQHFFFDCGGGASVAFFWWPEVPAAAPGIASVAKFPQAPKSAVGSMNHVAFDMEADDLQASIKRLQAAGVEVLPMVVNHDDSAAGVAAELHPGVFVRSVYFTDPNGIMLEFAAWTKGFGPQDVAHEPAGAAAEV</sequence>
<dbReference type="SUPFAM" id="SSF54593">
    <property type="entry name" value="Glyoxalase/Bleomycin resistance protein/Dihydroxybiphenyl dioxygenase"/>
    <property type="match status" value="1"/>
</dbReference>
<dbReference type="Gene3D" id="3.10.180.10">
    <property type="entry name" value="2,3-Dihydroxybiphenyl 1,2-Dioxygenase, domain 1"/>
    <property type="match status" value="1"/>
</dbReference>
<dbReference type="EMBL" id="JAOTJD010000005">
    <property type="protein sequence ID" value="MFD3263100.1"/>
    <property type="molecule type" value="Genomic_DNA"/>
</dbReference>
<dbReference type="InterPro" id="IPR037523">
    <property type="entry name" value="VOC_core"/>
</dbReference>
<dbReference type="PROSITE" id="PS51819">
    <property type="entry name" value="VOC"/>
    <property type="match status" value="1"/>
</dbReference>